<gene>
    <name evidence="12" type="ORF">NAEGRDRAFT_71475</name>
</gene>
<dbReference type="Pfam" id="PF07974">
    <property type="entry name" value="EGF_2"/>
    <property type="match status" value="1"/>
</dbReference>
<feature type="domain" description="EGF-like" evidence="11">
    <location>
        <begin position="1147"/>
        <end position="1186"/>
    </location>
</feature>
<dbReference type="STRING" id="5762.D2VR63"/>
<feature type="transmembrane region" description="Helical" evidence="9">
    <location>
        <begin position="2391"/>
        <end position="2416"/>
    </location>
</feature>
<evidence type="ECO:0000259" key="11">
    <source>
        <dbReference type="PROSITE" id="PS50026"/>
    </source>
</evidence>
<evidence type="ECO:0000256" key="5">
    <source>
        <dbReference type="ARBA" id="ARBA00022989"/>
    </source>
</evidence>
<dbReference type="Pfam" id="PF25024">
    <property type="entry name" value="EGF_TEN"/>
    <property type="match status" value="1"/>
</dbReference>
<dbReference type="PROSITE" id="PS00022">
    <property type="entry name" value="EGF_1"/>
    <property type="match status" value="14"/>
</dbReference>
<dbReference type="KEGG" id="ngr:NAEGRDRAFT_71475"/>
<dbReference type="SMART" id="SM00303">
    <property type="entry name" value="GPS"/>
    <property type="match status" value="1"/>
</dbReference>
<feature type="transmembrane region" description="Helical" evidence="9">
    <location>
        <begin position="2351"/>
        <end position="2371"/>
    </location>
</feature>
<dbReference type="GO" id="GO:0016020">
    <property type="term" value="C:membrane"/>
    <property type="evidence" value="ECO:0007669"/>
    <property type="project" value="UniProtKB-SubCell"/>
</dbReference>
<dbReference type="InterPro" id="IPR000203">
    <property type="entry name" value="GPS"/>
</dbReference>
<evidence type="ECO:0000256" key="1">
    <source>
        <dbReference type="ARBA" id="ARBA00004370"/>
    </source>
</evidence>
<evidence type="ECO:0000313" key="13">
    <source>
        <dbReference type="Proteomes" id="UP000006671"/>
    </source>
</evidence>
<feature type="domain" description="EGF-like" evidence="11">
    <location>
        <begin position="546"/>
        <end position="585"/>
    </location>
</feature>
<dbReference type="SMART" id="SM00181">
    <property type="entry name" value="EGF"/>
    <property type="match status" value="21"/>
</dbReference>
<comment type="caution">
    <text evidence="8">Lacks conserved residue(s) required for the propagation of feature annotation.</text>
</comment>
<keyword evidence="2 8" id="KW-0245">EGF-like domain</keyword>
<feature type="disulfide bond" evidence="8">
    <location>
        <begin position="1098"/>
        <end position="1107"/>
    </location>
</feature>
<feature type="domain" description="EGF-like" evidence="11">
    <location>
        <begin position="802"/>
        <end position="835"/>
    </location>
</feature>
<keyword evidence="7 8" id="KW-1015">Disulfide bond</keyword>
<dbReference type="OrthoDB" id="283575at2759"/>
<evidence type="ECO:0000256" key="3">
    <source>
        <dbReference type="ARBA" id="ARBA00022692"/>
    </source>
</evidence>
<dbReference type="PANTHER" id="PTHR11219:SF69">
    <property type="entry name" value="TENEURIN-A"/>
    <property type="match status" value="1"/>
</dbReference>
<dbReference type="InParanoid" id="D2VR63"/>
<dbReference type="InterPro" id="IPR000742">
    <property type="entry name" value="EGF"/>
</dbReference>
<feature type="disulfide bond" evidence="8">
    <location>
        <begin position="825"/>
        <end position="834"/>
    </location>
</feature>
<reference evidence="12 13" key="1">
    <citation type="journal article" date="2010" name="Cell">
        <title>The genome of Naegleria gruberi illuminates early eukaryotic versatility.</title>
        <authorList>
            <person name="Fritz-Laylin L.K."/>
            <person name="Prochnik S.E."/>
            <person name="Ginger M.L."/>
            <person name="Dacks J.B."/>
            <person name="Carpenter M.L."/>
            <person name="Field M.C."/>
            <person name="Kuo A."/>
            <person name="Paredez A."/>
            <person name="Chapman J."/>
            <person name="Pham J."/>
            <person name="Shu S."/>
            <person name="Neupane R."/>
            <person name="Cipriano M."/>
            <person name="Mancuso J."/>
            <person name="Tu H."/>
            <person name="Salamov A."/>
            <person name="Lindquist E."/>
            <person name="Shapiro H."/>
            <person name="Lucas S."/>
            <person name="Grigoriev I.V."/>
            <person name="Cande W.Z."/>
            <person name="Fulton C."/>
            <person name="Rokhsar D.S."/>
            <person name="Dawson S.C."/>
        </authorList>
    </citation>
    <scope>NUCLEOTIDE SEQUENCE [LARGE SCALE GENOMIC DNA]</scope>
    <source>
        <strain evidence="12 13">NEG-M</strain>
    </source>
</reference>
<comment type="subcellular location">
    <subcellularLocation>
        <location evidence="1">Membrane</location>
    </subcellularLocation>
</comment>
<feature type="transmembrane region" description="Helical" evidence="9">
    <location>
        <begin position="2148"/>
        <end position="2175"/>
    </location>
</feature>
<keyword evidence="4" id="KW-0677">Repeat</keyword>
<keyword evidence="10" id="KW-0732">Signal</keyword>
<feature type="transmembrane region" description="Helical" evidence="9">
    <location>
        <begin position="2109"/>
        <end position="2128"/>
    </location>
</feature>
<organism evidence="13">
    <name type="scientific">Naegleria gruberi</name>
    <name type="common">Amoeba</name>
    <dbReference type="NCBI Taxonomy" id="5762"/>
    <lineage>
        <taxon>Eukaryota</taxon>
        <taxon>Discoba</taxon>
        <taxon>Heterolobosea</taxon>
        <taxon>Tetramitia</taxon>
        <taxon>Eutetramitia</taxon>
        <taxon>Vahlkampfiidae</taxon>
        <taxon>Naegleria</taxon>
    </lineage>
</organism>
<dbReference type="InterPro" id="IPR051216">
    <property type="entry name" value="Teneurin"/>
</dbReference>
<feature type="disulfide bond" evidence="8">
    <location>
        <begin position="575"/>
        <end position="584"/>
    </location>
</feature>
<dbReference type="GeneID" id="8864589"/>
<dbReference type="InterPro" id="IPR036305">
    <property type="entry name" value="RGS_sf"/>
</dbReference>
<proteinExistence type="predicted"/>
<name>D2VR63_NAEGR</name>
<keyword evidence="3 9" id="KW-0812">Transmembrane</keyword>
<dbReference type="PANTHER" id="PTHR11219">
    <property type="entry name" value="TENEURIN AND N-ACETYLGLUCOSAMINE-1-PHOSPHODIESTER ALPHA-N-ACETYLGLUCOSAMINIDASE"/>
    <property type="match status" value="1"/>
</dbReference>
<feature type="transmembrane region" description="Helical" evidence="9">
    <location>
        <begin position="2255"/>
        <end position="2274"/>
    </location>
</feature>
<dbReference type="Proteomes" id="UP000006671">
    <property type="component" value="Unassembled WGS sequence"/>
</dbReference>
<feature type="disulfide bond" evidence="8">
    <location>
        <begin position="692"/>
        <end position="701"/>
    </location>
</feature>
<evidence type="ECO:0000313" key="12">
    <source>
        <dbReference type="EMBL" id="EFC40748.1"/>
    </source>
</evidence>
<dbReference type="RefSeq" id="XP_002673492.1">
    <property type="nucleotide sequence ID" value="XM_002673446.1"/>
</dbReference>
<protein>
    <submittedName>
        <fullName evidence="12">Predicted protein</fullName>
    </submittedName>
</protein>
<feature type="domain" description="EGF-like" evidence="11">
    <location>
        <begin position="1231"/>
        <end position="1264"/>
    </location>
</feature>
<evidence type="ECO:0000256" key="10">
    <source>
        <dbReference type="SAM" id="SignalP"/>
    </source>
</evidence>
<dbReference type="InterPro" id="IPR044926">
    <property type="entry name" value="RGS_subdomain_2"/>
</dbReference>
<dbReference type="InterPro" id="IPR013111">
    <property type="entry name" value="EGF_extracell"/>
</dbReference>
<feature type="disulfide bond" evidence="8">
    <location>
        <begin position="903"/>
        <end position="912"/>
    </location>
</feature>
<dbReference type="PROSITE" id="PS50026">
    <property type="entry name" value="EGF_3"/>
    <property type="match status" value="10"/>
</dbReference>
<dbReference type="SUPFAM" id="SSF50965">
    <property type="entry name" value="Galactose oxidase, central domain"/>
    <property type="match status" value="1"/>
</dbReference>
<dbReference type="Gene3D" id="1.10.167.10">
    <property type="entry name" value="Regulator of G-protein Signalling 4, domain 2"/>
    <property type="match status" value="1"/>
</dbReference>
<dbReference type="SUPFAM" id="SSF48097">
    <property type="entry name" value="Regulator of G-protein signaling, RGS"/>
    <property type="match status" value="1"/>
</dbReference>
<feature type="disulfide bond" evidence="8">
    <location>
        <begin position="1254"/>
        <end position="1263"/>
    </location>
</feature>
<feature type="transmembrane region" description="Helical" evidence="9">
    <location>
        <begin position="2078"/>
        <end position="2097"/>
    </location>
</feature>
<feature type="transmembrane region" description="Helical" evidence="9">
    <location>
        <begin position="2212"/>
        <end position="2235"/>
    </location>
</feature>
<dbReference type="PROSITE" id="PS01186">
    <property type="entry name" value="EGF_2"/>
    <property type="match status" value="11"/>
</dbReference>
<accession>D2VR63</accession>
<keyword evidence="13" id="KW-1185">Reference proteome</keyword>
<feature type="disulfide bond" evidence="8">
    <location>
        <begin position="731"/>
        <end position="740"/>
    </location>
</feature>
<evidence type="ECO:0000256" key="4">
    <source>
        <dbReference type="ARBA" id="ARBA00022737"/>
    </source>
</evidence>
<evidence type="ECO:0000256" key="8">
    <source>
        <dbReference type="PROSITE-ProRule" id="PRU00076"/>
    </source>
</evidence>
<feature type="signal peptide" evidence="10">
    <location>
        <begin position="1"/>
        <end position="27"/>
    </location>
</feature>
<evidence type="ECO:0000256" key="6">
    <source>
        <dbReference type="ARBA" id="ARBA00023136"/>
    </source>
</evidence>
<sequence>MKVKISFLLLNILFLLFLSIFLDTSLSADTLTFVSKGNAPQTGSSLYFHKASNKLYAFGGTTDSNNVVNTIKSVSVTSTVLQSLSNLNSNFSTTSLSISTSLSSVGSVSTAFSYGAFHILTIDNQEYAYIFGGSNNRIQRANTSSLTSFTTLYSTLPEAYFGGATFRTESFVYLISGSGTKAMYRASVSNPTNWTNIGNFPVTIVMPGVFTYKRKVYLVGGSSSYLGGTNYNTIYFATFDALDKMTSSSSGVWSLSTSKLPVAAGSSTFFMTDTYAYMTSGTLGTKLYRAPLSSLTTWTDSTLTTPYSASLVTSFTSGNTLLYYAGLKYSTILFWTSISSLDNFYTSQVEEFKGCFSVPVSDLTVCNGRGGCVARDVCQCSDGFYGDACQFERVCYGVTAGSSNVCSGNGVCMADNTCVCNSESTGSTCSDFTCFGISPTDSNICSGNGNCLSHDKCQCKTGYSGQNCDSFTCYGLPPSDPKVCSSLGPCIGYNNCSCPNSLAEDCSAFGCNGISANNPSVCSGNGICTSLDVCVCNETVSGQFCNVFSCFNVSNDDSNVCSGKGSCLKSDMCSCQNGYSGSQCELFSCGGISRLDSLVCSGNGSCISPDLCKCNEGWSGDNCEFPSCFGYLSTDGLACSGYGTCVSNNSCLCAQGFRGQSCEIYTCNGKSNQEIQCSGNGQCSPQTLTCNCRENYFGQDCEYFTCFGVLNNQTNVCSGHGICLGINNCSCESGYFGFSCELHSCDGIPQLSDIYKNMTNSPFSNWENQIPCNGRGACTALDTCQCDSGYLGKYCSDFKCFDKLVNDTNVCSGNGTCTSPNKCQCKEGFYGNECESFDCFGIEKSFKTVCSSAGICISPENCFCKAGFYGADCSKYECYGLLFNNSNVCSGNGKCLEPESCQCKEGFLGNNCELYYCYGKVNNETSVCGGNGKCSSLNTCECRDGYIGDECSVYKCFETFSNDSTVCSSFGKCSGIDTCICNAEHFGEKCELTWCHGKASNDSSVCNGKGICNSFDTCICDQDYFGETCQDFKCGTLLKNDSMVCSGSGSCSSPNNCTCLDGYFGTHCELFECQGKLLNDSNVCSGNGTCQSPNKCQCKEGFHGNECESFDCFGIEKSFKTVCSSAGSCISPEHCVCRAGFYGADCSKYECYGLLFNNSNVCSGNGKCLEPESCQCKEGYYGNVCDSFDCFGIEKSSETVCNSVGSCISPNLCKCKDDFYGATCEKFKCFGVNMTDEKACNQKGTCIGKDLCTCENGYFGSNCSQFGCFGIVSSNASVCSNGNGKCIGRDECECLTTKNGYYTGNECQYFVSNITQVAFVIDIDENRKEILSEPGEDRFVNLKVTMSSLSNVTFLVWCNNCTNFTNTGMDNALVFYTPQMVIDVSNLAVGGTFEFSVISQNMAEKTEFSNIRKFILAIVVRPIEPYKPTDVRIESLEVSNFPKAIIYSSSLKFDFILSKLTLNNLEGSKLLMSDCISLTDESCQLRYNYNVSVFDTFKKEEIIYGLKVKGHVFCPVANYTNTLKLSPAINVQFALPTSNFSASSLKIVFSFEIGSENYSIQTYSQSELVSVSAEGIKPPNNYQVQVSPQTSVAIVENVTIASPVWNCDNENFNPIRYAFGFYNPTVDSKKAWIKLTEYSTNPTASFPLPYLSKQLSTSMQVEVVIFVMDSQGNSQYLKIGQAKVSPFQGILPSSMSDLERSVLAYDQFTLSHMADSSVVVDIVKSISVNPADPGSSLKVLDSLTSDSSLLSNPDIASQVADTVTSFLSSALELYQNELKTNGFVSSKMSEEAKSSAVSVISNLFTSVDTNSTTSASNDIAKKTEQMILSFSKLVLASEVPKVLETSDSGSLALPVLQYNTPSMNVTFSSFMLSGGASKRSSNNQGTYQLTSGESNIQIDLNEIVGKYGGYSKPLGLSLVTFEKNTKVDNFSLSNPMSSIINELKYYQNSEIVKLNDLDSPISLQFGINSASLLLLSKGASITSQESFNQTQNVTIIQEPYVSCMYWDEIENGWRDYGCTLLSFDNVTGKAECACTHTTKFSTFVQYKKRNVTSTLTPAQVVAALSETTFEIILNSFEIVAGVVFGFFSFILLVLLIVYRKRQPIQSRMLTPYIGMVALLVENVLISILQKGLLLQDTSNPSNSSDSLILGANLTGNICMIIVNTLNITAIFAYLVQVIRFQFMKSLYEKIKRTRTEPSRKIIQFLKFITSKLVFSVSVFICACVNLLLWTVWVAILRSNTIDSSTYTKGSAICYAILLIGCSILISITIIVDIFTTVTRDDDQQITERARSKIFSPEEMKNIKEGIEEVQSTSAASPISITDTPSYSSFELRKLFRKFLHRDEPLYFRMEMLFFLTCFVFCIIQLVTGLIIDQIKSSESTVTPTIRALSVIQFIFEVLYSATYLLVFGGFSLLVLIKQKKATKKPINEADSLFDDSEVMELFQDVQGFEIFEEFAQKEFSVENLYLYAELLSNKQVIAGNALRKLPNFLEVLSDKFIQNGSTYEVNIPSSTKTEFNQLRKSLKEVLIMMNTQSGGQQQAHVVDIILEDGDEQDDNNRVEDNVIGKNLDEENSLKAKVLSFFDALSRQVAINLSDTFSRFANTKSYKSYRKNRDFIQNMVKKANVEAFHTSPNVV</sequence>
<dbReference type="Gene3D" id="2.10.25.10">
    <property type="entry name" value="Laminin"/>
    <property type="match status" value="12"/>
</dbReference>
<feature type="domain" description="EGF-like" evidence="11">
    <location>
        <begin position="1069"/>
        <end position="1108"/>
    </location>
</feature>
<feature type="domain" description="EGF-like" evidence="11">
    <location>
        <begin position="436"/>
        <end position="469"/>
    </location>
</feature>
<dbReference type="EMBL" id="GG738890">
    <property type="protein sequence ID" value="EFC40748.1"/>
    <property type="molecule type" value="Genomic_DNA"/>
</dbReference>
<feature type="domain" description="EGF-like" evidence="11">
    <location>
        <begin position="590"/>
        <end position="624"/>
    </location>
</feature>
<evidence type="ECO:0000256" key="9">
    <source>
        <dbReference type="SAM" id="Phobius"/>
    </source>
</evidence>
<feature type="domain" description="EGF-like" evidence="11">
    <location>
        <begin position="874"/>
        <end position="913"/>
    </location>
</feature>
<evidence type="ECO:0000256" key="7">
    <source>
        <dbReference type="ARBA" id="ARBA00023157"/>
    </source>
</evidence>
<dbReference type="eggNOG" id="KOG1225">
    <property type="taxonomic scope" value="Eukaryota"/>
</dbReference>
<feature type="domain" description="EGF-like" evidence="11">
    <location>
        <begin position="709"/>
        <end position="741"/>
    </location>
</feature>
<dbReference type="InterPro" id="IPR011043">
    <property type="entry name" value="Gal_Oxase/kelch_b-propeller"/>
</dbReference>
<feature type="disulfide bond" evidence="8">
    <location>
        <begin position="1176"/>
        <end position="1185"/>
    </location>
</feature>
<dbReference type="VEuPathDB" id="AmoebaDB:NAEGRDRAFT_71475"/>
<keyword evidence="5 9" id="KW-1133">Transmembrane helix</keyword>
<keyword evidence="6 9" id="KW-0472">Membrane</keyword>
<feature type="chain" id="PRO_5003037834" evidence="10">
    <location>
        <begin position="28"/>
        <end position="2634"/>
    </location>
</feature>
<feature type="domain" description="EGF-like" evidence="11">
    <location>
        <begin position="663"/>
        <end position="702"/>
    </location>
</feature>
<feature type="disulfide bond" evidence="8">
    <location>
        <begin position="459"/>
        <end position="468"/>
    </location>
</feature>
<evidence type="ECO:0000256" key="2">
    <source>
        <dbReference type="ARBA" id="ARBA00022536"/>
    </source>
</evidence>
<feature type="disulfide bond" evidence="8">
    <location>
        <begin position="614"/>
        <end position="623"/>
    </location>
</feature>